<proteinExistence type="predicted"/>
<reference evidence="2 3" key="1">
    <citation type="journal article" date="2024" name="Appl. Environ. Microbiol.">
        <title>Pontiella agarivorans sp. nov., a novel marine anaerobic bacterium capable of degrading macroalgal polysaccharides and fixing nitrogen.</title>
        <authorList>
            <person name="Liu N."/>
            <person name="Kivenson V."/>
            <person name="Peng X."/>
            <person name="Cui Z."/>
            <person name="Lankiewicz T.S."/>
            <person name="Gosselin K.M."/>
            <person name="English C.J."/>
            <person name="Blair E.M."/>
            <person name="O'Malley M.A."/>
            <person name="Valentine D.L."/>
        </authorList>
    </citation>
    <scope>NUCLEOTIDE SEQUENCE [LARGE SCALE GENOMIC DNA]</scope>
    <source>
        <strain evidence="2 3">NLcol2</strain>
    </source>
</reference>
<organism evidence="2 3">
    <name type="scientific">Pontiella agarivorans</name>
    <dbReference type="NCBI Taxonomy" id="3038953"/>
    <lineage>
        <taxon>Bacteria</taxon>
        <taxon>Pseudomonadati</taxon>
        <taxon>Kiritimatiellota</taxon>
        <taxon>Kiritimatiellia</taxon>
        <taxon>Kiritimatiellales</taxon>
        <taxon>Pontiellaceae</taxon>
        <taxon>Pontiella</taxon>
    </lineage>
</organism>
<feature type="signal peptide" evidence="1">
    <location>
        <begin position="1"/>
        <end position="24"/>
    </location>
</feature>
<dbReference type="EMBL" id="JARVCO010000012">
    <property type="protein sequence ID" value="MDZ8120017.1"/>
    <property type="molecule type" value="Genomic_DNA"/>
</dbReference>
<feature type="chain" id="PRO_5046905516" evidence="1">
    <location>
        <begin position="25"/>
        <end position="83"/>
    </location>
</feature>
<evidence type="ECO:0000313" key="3">
    <source>
        <dbReference type="Proteomes" id="UP001290861"/>
    </source>
</evidence>
<evidence type="ECO:0000256" key="1">
    <source>
        <dbReference type="SAM" id="SignalP"/>
    </source>
</evidence>
<evidence type="ECO:0000313" key="2">
    <source>
        <dbReference type="EMBL" id="MDZ8120017.1"/>
    </source>
</evidence>
<keyword evidence="1" id="KW-0732">Signal</keyword>
<keyword evidence="3" id="KW-1185">Reference proteome</keyword>
<sequence>MNNRFSNRIWLVAVFALVASGCQAKRPPSVYVPPEGGFGFPDGRSALMRVAARLRHIAETQWGSKSYLCMERLYELERMKEAI</sequence>
<name>A0ABU5N0P7_9BACT</name>
<dbReference type="PROSITE" id="PS51257">
    <property type="entry name" value="PROKAR_LIPOPROTEIN"/>
    <property type="match status" value="1"/>
</dbReference>
<comment type="caution">
    <text evidence="2">The sequence shown here is derived from an EMBL/GenBank/DDBJ whole genome shotgun (WGS) entry which is preliminary data.</text>
</comment>
<dbReference type="Proteomes" id="UP001290861">
    <property type="component" value="Unassembled WGS sequence"/>
</dbReference>
<gene>
    <name evidence="2" type="ORF">P9H32_15405</name>
</gene>
<protein>
    <submittedName>
        <fullName evidence="2">Uncharacterized protein</fullName>
    </submittedName>
</protein>
<accession>A0ABU5N0P7</accession>